<dbReference type="AlphaFoldDB" id="A0A5B8W7N6"/>
<dbReference type="EMBL" id="CP042437">
    <property type="protein sequence ID" value="QEC79619.1"/>
    <property type="molecule type" value="Genomic_DNA"/>
</dbReference>
<gene>
    <name evidence="2" type="ORF">FSB76_28050</name>
</gene>
<dbReference type="KEGG" id="mgk:FSB76_28050"/>
<dbReference type="Proteomes" id="UP000321362">
    <property type="component" value="Chromosome"/>
</dbReference>
<accession>A0A5B8W7N6</accession>
<feature type="signal peptide" evidence="1">
    <location>
        <begin position="1"/>
        <end position="20"/>
    </location>
</feature>
<evidence type="ECO:0008006" key="4">
    <source>
        <dbReference type="Google" id="ProtNLM"/>
    </source>
</evidence>
<name>A0A5B8W7N6_9SPHI</name>
<feature type="chain" id="PRO_5022781143" description="DUF4890 domain-containing protein" evidence="1">
    <location>
        <begin position="21"/>
        <end position="131"/>
    </location>
</feature>
<dbReference type="RefSeq" id="WP_147059387.1">
    <property type="nucleotide sequence ID" value="NZ_CP042437.1"/>
</dbReference>
<evidence type="ECO:0000313" key="2">
    <source>
        <dbReference type="EMBL" id="QEC79619.1"/>
    </source>
</evidence>
<protein>
    <recommendedName>
        <fullName evidence="4">DUF4890 domain-containing protein</fullName>
    </recommendedName>
</protein>
<dbReference type="OrthoDB" id="796754at2"/>
<sequence length="131" mass="14536">MKKVLMMIAFIAGLGLFARAQEKAKATPALRAAKQTKVLAKQLNLTNSQITQVNAVLLEQGKGLDSLKALKGTNDKKEQHYAHKLIRDNAQSKLEAILTPDQKTKYTAFVDAQRERKMARKKIEPAPAPKN</sequence>
<organism evidence="2 3">
    <name type="scientific">Mucilaginibacter ginsenosidivorax</name>
    <dbReference type="NCBI Taxonomy" id="862126"/>
    <lineage>
        <taxon>Bacteria</taxon>
        <taxon>Pseudomonadati</taxon>
        <taxon>Bacteroidota</taxon>
        <taxon>Sphingobacteriia</taxon>
        <taxon>Sphingobacteriales</taxon>
        <taxon>Sphingobacteriaceae</taxon>
        <taxon>Mucilaginibacter</taxon>
    </lineage>
</organism>
<reference evidence="2 3" key="1">
    <citation type="journal article" date="2013" name="J. Microbiol.">
        <title>Mucilaginibacter ginsenosidivorax sp. nov., with ginsenoside converting activity isolated from sediment.</title>
        <authorList>
            <person name="Kim J.K."/>
            <person name="Choi T.E."/>
            <person name="Liu Q.M."/>
            <person name="Park H.Y."/>
            <person name="Yi T.H."/>
            <person name="Yoon M.H."/>
            <person name="Kim S.C."/>
            <person name="Im W.T."/>
        </authorList>
    </citation>
    <scope>NUCLEOTIDE SEQUENCE [LARGE SCALE GENOMIC DNA]</scope>
    <source>
        <strain evidence="2 3">KHI28</strain>
    </source>
</reference>
<evidence type="ECO:0000313" key="3">
    <source>
        <dbReference type="Proteomes" id="UP000321362"/>
    </source>
</evidence>
<keyword evidence="3" id="KW-1185">Reference proteome</keyword>
<keyword evidence="1" id="KW-0732">Signal</keyword>
<evidence type="ECO:0000256" key="1">
    <source>
        <dbReference type="SAM" id="SignalP"/>
    </source>
</evidence>
<proteinExistence type="predicted"/>